<dbReference type="InterPro" id="IPR053722">
    <property type="entry name" value="Curli_assembly_CsgC/AgfC"/>
</dbReference>
<dbReference type="AlphaFoldDB" id="A0A1W2D850"/>
<accession>A0A1W2D850</accession>
<dbReference type="InterPro" id="IPR047726">
    <property type="entry name" value="CsgH_dom"/>
</dbReference>
<evidence type="ECO:0000256" key="1">
    <source>
        <dbReference type="SAM" id="SignalP"/>
    </source>
</evidence>
<dbReference type="STRING" id="937218.SAMN06297251_11338"/>
<evidence type="ECO:0000313" key="3">
    <source>
        <dbReference type="Proteomes" id="UP000192656"/>
    </source>
</evidence>
<proteinExistence type="predicted"/>
<dbReference type="PROSITE" id="PS51318">
    <property type="entry name" value="TAT"/>
    <property type="match status" value="1"/>
</dbReference>
<gene>
    <name evidence="2" type="ORF">SAMN06297251_11338</name>
</gene>
<organism evidence="2 3">
    <name type="scientific">Fulvimarina manganoxydans</name>
    <dbReference type="NCBI Taxonomy" id="937218"/>
    <lineage>
        <taxon>Bacteria</taxon>
        <taxon>Pseudomonadati</taxon>
        <taxon>Pseudomonadota</taxon>
        <taxon>Alphaproteobacteria</taxon>
        <taxon>Hyphomicrobiales</taxon>
        <taxon>Aurantimonadaceae</taxon>
        <taxon>Fulvimarina</taxon>
    </lineage>
</organism>
<keyword evidence="1" id="KW-0732">Signal</keyword>
<name>A0A1W2D850_9HYPH</name>
<feature type="chain" id="PRO_5010697905" description="Copper binding protein CusF" evidence="1">
    <location>
        <begin position="28"/>
        <end position="129"/>
    </location>
</feature>
<dbReference type="InterPro" id="IPR006311">
    <property type="entry name" value="TAT_signal"/>
</dbReference>
<dbReference type="Gene3D" id="2.60.40.2420">
    <property type="match status" value="1"/>
</dbReference>
<evidence type="ECO:0008006" key="4">
    <source>
        <dbReference type="Google" id="ProtNLM"/>
    </source>
</evidence>
<dbReference type="NCBIfam" id="NF041112">
    <property type="entry name" value="chap_CsgH_alph"/>
    <property type="match status" value="1"/>
</dbReference>
<keyword evidence="3" id="KW-1185">Reference proteome</keyword>
<reference evidence="2 3" key="1">
    <citation type="submission" date="2017-04" db="EMBL/GenBank/DDBJ databases">
        <authorList>
            <person name="Afonso C.L."/>
            <person name="Miller P.J."/>
            <person name="Scott M.A."/>
            <person name="Spackman E."/>
            <person name="Goraichik I."/>
            <person name="Dimitrov K.M."/>
            <person name="Suarez D.L."/>
            <person name="Swayne D.E."/>
        </authorList>
    </citation>
    <scope>NUCLEOTIDE SEQUENCE [LARGE SCALE GENOMIC DNA]</scope>
    <source>
        <strain evidence="2 3">CGMCC 1.10972</strain>
    </source>
</reference>
<sequence>MTRRFTGRRAVLLALALLVGGAGSSSAQTRDASAAASIAVSPRDDGLTLIGKAHALTNAEGQARMIVTKTGLSGRVSTTQGGEFALAAGESADVATVGLSTSPGDRLTVDLTLTSGERVLSTSRLTIDE</sequence>
<protein>
    <recommendedName>
        <fullName evidence="4">Copper binding protein CusF</fullName>
    </recommendedName>
</protein>
<dbReference type="EMBL" id="FWXR01000013">
    <property type="protein sequence ID" value="SMC93336.1"/>
    <property type="molecule type" value="Genomic_DNA"/>
</dbReference>
<feature type="signal peptide" evidence="1">
    <location>
        <begin position="1"/>
        <end position="27"/>
    </location>
</feature>
<dbReference type="Proteomes" id="UP000192656">
    <property type="component" value="Unassembled WGS sequence"/>
</dbReference>
<evidence type="ECO:0000313" key="2">
    <source>
        <dbReference type="EMBL" id="SMC93336.1"/>
    </source>
</evidence>